<evidence type="ECO:0000313" key="3">
    <source>
        <dbReference type="Proteomes" id="UP000299102"/>
    </source>
</evidence>
<reference evidence="2 3" key="1">
    <citation type="journal article" date="2019" name="Commun. Biol.">
        <title>The bagworm genome reveals a unique fibroin gene that provides high tensile strength.</title>
        <authorList>
            <person name="Kono N."/>
            <person name="Nakamura H."/>
            <person name="Ohtoshi R."/>
            <person name="Tomita M."/>
            <person name="Numata K."/>
            <person name="Arakawa K."/>
        </authorList>
    </citation>
    <scope>NUCLEOTIDE SEQUENCE [LARGE SCALE GENOMIC DNA]</scope>
</reference>
<evidence type="ECO:0000313" key="2">
    <source>
        <dbReference type="EMBL" id="GBO99095.1"/>
    </source>
</evidence>
<proteinExistence type="predicted"/>
<gene>
    <name evidence="2" type="ORF">EVAR_73748_1</name>
</gene>
<dbReference type="Proteomes" id="UP000299102">
    <property type="component" value="Unassembled WGS sequence"/>
</dbReference>
<accession>A0A4C1SB76</accession>
<feature type="compositionally biased region" description="Polar residues" evidence="1">
    <location>
        <begin position="38"/>
        <end position="47"/>
    </location>
</feature>
<feature type="compositionally biased region" description="Basic and acidic residues" evidence="1">
    <location>
        <begin position="48"/>
        <end position="82"/>
    </location>
</feature>
<protein>
    <submittedName>
        <fullName evidence="2">Uncharacterized protein</fullName>
    </submittedName>
</protein>
<keyword evidence="3" id="KW-1185">Reference proteome</keyword>
<comment type="caution">
    <text evidence="2">The sequence shown here is derived from an EMBL/GenBank/DDBJ whole genome shotgun (WGS) entry which is preliminary data.</text>
</comment>
<name>A0A4C1SB76_EUMVA</name>
<organism evidence="2 3">
    <name type="scientific">Eumeta variegata</name>
    <name type="common">Bagworm moth</name>
    <name type="synonym">Eumeta japonica</name>
    <dbReference type="NCBI Taxonomy" id="151549"/>
    <lineage>
        <taxon>Eukaryota</taxon>
        <taxon>Metazoa</taxon>
        <taxon>Ecdysozoa</taxon>
        <taxon>Arthropoda</taxon>
        <taxon>Hexapoda</taxon>
        <taxon>Insecta</taxon>
        <taxon>Pterygota</taxon>
        <taxon>Neoptera</taxon>
        <taxon>Endopterygota</taxon>
        <taxon>Lepidoptera</taxon>
        <taxon>Glossata</taxon>
        <taxon>Ditrysia</taxon>
        <taxon>Tineoidea</taxon>
        <taxon>Psychidae</taxon>
        <taxon>Oiketicinae</taxon>
        <taxon>Eumeta</taxon>
    </lineage>
</organism>
<dbReference type="EMBL" id="BGZK01006497">
    <property type="protein sequence ID" value="GBO99095.1"/>
    <property type="molecule type" value="Genomic_DNA"/>
</dbReference>
<dbReference type="AlphaFoldDB" id="A0A4C1SB76"/>
<sequence length="105" mass="11912">MSKIRRGSAGSCTSTSYKENQKQKDSDVTSKSRKSSTDETAVTQKESVSLRKEQQLETIVEQEKNEAESKLGNQEKREENVQLKSDCAEKNTKWQLGKSKMMTCM</sequence>
<evidence type="ECO:0000256" key="1">
    <source>
        <dbReference type="SAM" id="MobiDB-lite"/>
    </source>
</evidence>
<feature type="compositionally biased region" description="Basic and acidic residues" evidence="1">
    <location>
        <begin position="19"/>
        <end position="30"/>
    </location>
</feature>
<feature type="region of interest" description="Disordered" evidence="1">
    <location>
        <begin position="1"/>
        <end position="82"/>
    </location>
</feature>